<protein>
    <submittedName>
        <fullName evidence="7">Alcohol dehydrogenase GroES domain protein</fullName>
    </submittedName>
</protein>
<dbReference type="Gene3D" id="3.40.50.720">
    <property type="entry name" value="NAD(P)-binding Rossmann-like Domain"/>
    <property type="match status" value="1"/>
</dbReference>
<evidence type="ECO:0000256" key="4">
    <source>
        <dbReference type="ARBA" id="ARBA00023002"/>
    </source>
</evidence>
<accession>K0KFA0</accession>
<dbReference type="SUPFAM" id="SSF50129">
    <property type="entry name" value="GroES-like"/>
    <property type="match status" value="1"/>
</dbReference>
<dbReference type="PANTHER" id="PTHR43401">
    <property type="entry name" value="L-THREONINE 3-DEHYDROGENASE"/>
    <property type="match status" value="1"/>
</dbReference>
<dbReference type="EMBL" id="HE804045">
    <property type="protein sequence ID" value="CCH35459.1"/>
    <property type="molecule type" value="Genomic_DNA"/>
</dbReference>
<evidence type="ECO:0000256" key="2">
    <source>
        <dbReference type="ARBA" id="ARBA00022723"/>
    </source>
</evidence>
<dbReference type="Gene3D" id="3.90.180.10">
    <property type="entry name" value="Medium-chain alcohol dehydrogenases, catalytic domain"/>
    <property type="match status" value="1"/>
</dbReference>
<dbReference type="PATRIC" id="fig|1179773.3.peg.8320"/>
<dbReference type="KEGG" id="sesp:BN6_82420"/>
<evidence type="ECO:0000256" key="1">
    <source>
        <dbReference type="ARBA" id="ARBA00001947"/>
    </source>
</evidence>
<evidence type="ECO:0000259" key="5">
    <source>
        <dbReference type="Pfam" id="PF08240"/>
    </source>
</evidence>
<keyword evidence="2" id="KW-0479">Metal-binding</keyword>
<name>K0KFA0_SACES</name>
<sequence>MVPGKPDQARVVDLRIVEQPGGVASQPPSEATARDLTAVDTARNLTAARIVEQPADRWDDGPFAGVLDSPYHGIVERSDEVHVQGLLAGVCGTDVEIVRDGFGEPPAGRDALVPFHESLGRVVTAPAGSGFTPGDLVVGVVRRPDPVPCPACAVGAWDFCRNGRYRERGIKELDGYGMQRWSVPPEFAVRLDPALGDLGVLTEPASVVAKAWTQAEAMCRRAHVVPTSVLITGAGPIGLLAALLGVQRGFEVHVVDRVTDGPKPDLVRALGAHYHREPGEVSADVAIECTGVAPLVWEAIRRTSVTVLAGLTGDHDPVPLDPAVFDQIVLGNKAVVGTVNAALIDYRAAADALAHADHSWLAGLITRRVPLERFTEAFDRQQDDVKVVVDLS</sequence>
<dbReference type="InterPro" id="IPR036291">
    <property type="entry name" value="NAD(P)-bd_dom_sf"/>
</dbReference>
<dbReference type="InterPro" id="IPR013154">
    <property type="entry name" value="ADH-like_N"/>
</dbReference>
<dbReference type="HOGENOM" id="CLU_026673_1_0_11"/>
<dbReference type="CDD" id="cd08230">
    <property type="entry name" value="glucose_DH"/>
    <property type="match status" value="1"/>
</dbReference>
<dbReference type="eggNOG" id="COG1063">
    <property type="taxonomic scope" value="Bacteria"/>
</dbReference>
<dbReference type="Pfam" id="PF08240">
    <property type="entry name" value="ADH_N"/>
    <property type="match status" value="1"/>
</dbReference>
<dbReference type="BioCyc" id="SESP1179773:BN6_RS39930-MONOMER"/>
<gene>
    <name evidence="7" type="ordered locus">BN6_82420</name>
</gene>
<keyword evidence="4" id="KW-0560">Oxidoreductase</keyword>
<keyword evidence="8" id="KW-1185">Reference proteome</keyword>
<comment type="cofactor">
    <cofactor evidence="1">
        <name>Zn(2+)</name>
        <dbReference type="ChEBI" id="CHEBI:29105"/>
    </cofactor>
</comment>
<dbReference type="GO" id="GO:0046872">
    <property type="term" value="F:metal ion binding"/>
    <property type="evidence" value="ECO:0007669"/>
    <property type="project" value="UniProtKB-KW"/>
</dbReference>
<dbReference type="STRING" id="1179773.BN6_82420"/>
<evidence type="ECO:0000313" key="8">
    <source>
        <dbReference type="Proteomes" id="UP000006281"/>
    </source>
</evidence>
<evidence type="ECO:0000313" key="7">
    <source>
        <dbReference type="EMBL" id="CCH35459.1"/>
    </source>
</evidence>
<dbReference type="Proteomes" id="UP000006281">
    <property type="component" value="Chromosome"/>
</dbReference>
<feature type="domain" description="Alcohol dehydrogenase-like N-terminal" evidence="5">
    <location>
        <begin position="78"/>
        <end position="178"/>
    </location>
</feature>
<dbReference type="GO" id="GO:0016491">
    <property type="term" value="F:oxidoreductase activity"/>
    <property type="evidence" value="ECO:0007669"/>
    <property type="project" value="UniProtKB-KW"/>
</dbReference>
<evidence type="ECO:0000256" key="3">
    <source>
        <dbReference type="ARBA" id="ARBA00022833"/>
    </source>
</evidence>
<organism evidence="7 8">
    <name type="scientific">Saccharothrix espanaensis (strain ATCC 51144 / DSM 44229 / JCM 9112 / NBRC 15066 / NRRL 15764)</name>
    <dbReference type="NCBI Taxonomy" id="1179773"/>
    <lineage>
        <taxon>Bacteria</taxon>
        <taxon>Bacillati</taxon>
        <taxon>Actinomycetota</taxon>
        <taxon>Actinomycetes</taxon>
        <taxon>Pseudonocardiales</taxon>
        <taxon>Pseudonocardiaceae</taxon>
        <taxon>Saccharothrix</taxon>
    </lineage>
</organism>
<dbReference type="InterPro" id="IPR031640">
    <property type="entry name" value="Glu_dehyd_C"/>
</dbReference>
<proteinExistence type="predicted"/>
<dbReference type="Pfam" id="PF16912">
    <property type="entry name" value="Glu_dehyd_C"/>
    <property type="match status" value="1"/>
</dbReference>
<dbReference type="InterPro" id="IPR011032">
    <property type="entry name" value="GroES-like_sf"/>
</dbReference>
<dbReference type="AlphaFoldDB" id="K0KFA0"/>
<evidence type="ECO:0000259" key="6">
    <source>
        <dbReference type="Pfam" id="PF16912"/>
    </source>
</evidence>
<dbReference type="InterPro" id="IPR050129">
    <property type="entry name" value="Zn_alcohol_dh"/>
</dbReference>
<feature type="domain" description="Glucose dehydrogenase C-terminal" evidence="6">
    <location>
        <begin position="197"/>
        <end position="391"/>
    </location>
</feature>
<dbReference type="SUPFAM" id="SSF51735">
    <property type="entry name" value="NAD(P)-binding Rossmann-fold domains"/>
    <property type="match status" value="1"/>
</dbReference>
<keyword evidence="3" id="KW-0862">Zinc</keyword>
<dbReference type="PANTHER" id="PTHR43401:SF2">
    <property type="entry name" value="L-THREONINE 3-DEHYDROGENASE"/>
    <property type="match status" value="1"/>
</dbReference>
<reference evidence="7 8" key="1">
    <citation type="journal article" date="2012" name="BMC Genomics">
        <title>Complete genome sequence of Saccharothrix espanaensis DSM 44229T and comparison to the other completely sequenced Pseudonocardiaceae.</title>
        <authorList>
            <person name="Strobel T."/>
            <person name="Al-Dilaimi A."/>
            <person name="Blom J."/>
            <person name="Gessner A."/>
            <person name="Kalinowski J."/>
            <person name="Luzhetska M."/>
            <person name="Puhler A."/>
            <person name="Szczepanowski R."/>
            <person name="Bechthold A."/>
            <person name="Ruckert C."/>
        </authorList>
    </citation>
    <scope>NUCLEOTIDE SEQUENCE [LARGE SCALE GENOMIC DNA]</scope>
    <source>
        <strain evidence="8">ATCC 51144 / DSM 44229 / JCM 9112 / NBRC 15066 / NRRL 15764</strain>
    </source>
</reference>